<sequence>MLVLNAATACIEATCPSSDLAAAKALQKLECSLVVDSLLAAWHLDAGDCSSIPHRHVLPHHSSIASNIWVVTVLQAMPILHTDAGNTPWPDVPGALLWRTSLDIEEPYLSLRSLLRDIPAGYYPALLRNLRPKPTLQPHIAIVPNGSSGCNETAYESEETTKSPKEIKVNTEPRGPFAPFNKPTADLALRSSDKVDFFVHKTVLSLASSFFEDVFSLDKVTPANATDPPTERQVVDMEEDGETIEALLRLIYPFDDPVLKDLSKIVPVLAAAVKYQATEATKLLTDMVQEHVSSVPLEVFAIACRFNLEKLARTAAQERKHQIGMDSFDGGLSARYTGPSAANFVPDFEYITAGAYYRLLGYLRTGTLPSRFCRPEAGSVKRVPVNWKDEPPFNRKDADIIVRSADDVDFRVHQSIISLNGGDRLLNRAVHVETLDDLRILLVDISGDVLGVLLQLCYPAGSVHPKKTISHLRLYSAVVRIAIKYHMDEVVKAARFNVAQYGISQGPLTSYLIAKQFQWQDEAVQAASYLAEKMESLDDAYTPELENIRCGAYKALLEYHHQQRLYSPREVDSTVTRRQSRILGVVQLRQDFFVAITRSR</sequence>
<comment type="caution">
    <text evidence="1">The sequence shown here is derived from an EMBL/GenBank/DDBJ whole genome shotgun (WGS) entry which is preliminary data.</text>
</comment>
<dbReference type="EMBL" id="JANHOG010000851">
    <property type="protein sequence ID" value="KAJ3551153.1"/>
    <property type="molecule type" value="Genomic_DNA"/>
</dbReference>
<gene>
    <name evidence="1" type="ORF">NM688_g4885</name>
</gene>
<keyword evidence="2" id="KW-1185">Reference proteome</keyword>
<organism evidence="1 2">
    <name type="scientific">Phlebia brevispora</name>
    <dbReference type="NCBI Taxonomy" id="194682"/>
    <lineage>
        <taxon>Eukaryota</taxon>
        <taxon>Fungi</taxon>
        <taxon>Dikarya</taxon>
        <taxon>Basidiomycota</taxon>
        <taxon>Agaricomycotina</taxon>
        <taxon>Agaricomycetes</taxon>
        <taxon>Polyporales</taxon>
        <taxon>Meruliaceae</taxon>
        <taxon>Phlebia</taxon>
    </lineage>
</organism>
<proteinExistence type="predicted"/>
<evidence type="ECO:0000313" key="1">
    <source>
        <dbReference type="EMBL" id="KAJ3551153.1"/>
    </source>
</evidence>
<dbReference type="Proteomes" id="UP001148662">
    <property type="component" value="Unassembled WGS sequence"/>
</dbReference>
<name>A0ACC1T1U9_9APHY</name>
<reference evidence="1" key="1">
    <citation type="submission" date="2022-07" db="EMBL/GenBank/DDBJ databases">
        <title>Genome Sequence of Phlebia brevispora.</title>
        <authorList>
            <person name="Buettner E."/>
        </authorList>
    </citation>
    <scope>NUCLEOTIDE SEQUENCE</scope>
    <source>
        <strain evidence="1">MPL23</strain>
    </source>
</reference>
<evidence type="ECO:0000313" key="2">
    <source>
        <dbReference type="Proteomes" id="UP001148662"/>
    </source>
</evidence>
<accession>A0ACC1T1U9</accession>
<protein>
    <submittedName>
        <fullName evidence="1">Uncharacterized protein</fullName>
    </submittedName>
</protein>